<gene>
    <name evidence="2" type="ORF">AVDCRST_MAG63-2991</name>
</gene>
<feature type="transmembrane region" description="Helical" evidence="1">
    <location>
        <begin position="9"/>
        <end position="29"/>
    </location>
</feature>
<keyword evidence="1" id="KW-0812">Transmembrane</keyword>
<accession>A0A6J4J5J3</accession>
<evidence type="ECO:0000313" key="2">
    <source>
        <dbReference type="EMBL" id="CAA9271321.1"/>
    </source>
</evidence>
<keyword evidence="1" id="KW-1133">Transmembrane helix</keyword>
<keyword evidence="1" id="KW-0472">Membrane</keyword>
<evidence type="ECO:0000256" key="1">
    <source>
        <dbReference type="SAM" id="Phobius"/>
    </source>
</evidence>
<feature type="transmembrane region" description="Helical" evidence="1">
    <location>
        <begin position="41"/>
        <end position="62"/>
    </location>
</feature>
<proteinExistence type="predicted"/>
<protein>
    <submittedName>
        <fullName evidence="2">Uncharacterized protein</fullName>
    </submittedName>
</protein>
<name>A0A6J4J5J3_9BACT</name>
<feature type="transmembrane region" description="Helical" evidence="1">
    <location>
        <begin position="195"/>
        <end position="215"/>
    </location>
</feature>
<reference evidence="2" key="1">
    <citation type="submission" date="2020-02" db="EMBL/GenBank/DDBJ databases">
        <authorList>
            <person name="Meier V. D."/>
        </authorList>
    </citation>
    <scope>NUCLEOTIDE SEQUENCE</scope>
    <source>
        <strain evidence="2">AVDCRST_MAG63</strain>
    </source>
</reference>
<dbReference type="EMBL" id="CADCTO010000387">
    <property type="protein sequence ID" value="CAA9271321.1"/>
    <property type="molecule type" value="Genomic_DNA"/>
</dbReference>
<sequence>MTERQRHDAYWRLCLVFLLLSPLSVYGLLQGRVRYDFDTLHFLGFLFGGIALPLLLDVLLSVASGRKSALRFGTVRPSVTCEGREEGTVSWALQGLQQRLRKHKFMDETADGPDGAKVVTFRRLKDAEVHSFLNHAFEGKATLAPSGTGTHVSLDLTLKDTILIDSGENEHLRQFGDYLTGEAAQFTYSSVPFSVYHGVALGFVTAALSALHAVAPGVSGLWIGSAAYAGFITLFFVLIQMFRDREHLFGFRLVGAGLFLCLLPVFGLLARAAAG</sequence>
<feature type="transmembrane region" description="Helical" evidence="1">
    <location>
        <begin position="221"/>
        <end position="239"/>
    </location>
</feature>
<organism evidence="2">
    <name type="scientific">uncultured Armatimonadetes bacterium</name>
    <dbReference type="NCBI Taxonomy" id="157466"/>
    <lineage>
        <taxon>Bacteria</taxon>
        <taxon>Bacillati</taxon>
        <taxon>Armatimonadota</taxon>
        <taxon>environmental samples</taxon>
    </lineage>
</organism>
<feature type="transmembrane region" description="Helical" evidence="1">
    <location>
        <begin position="251"/>
        <end position="274"/>
    </location>
</feature>
<dbReference type="AlphaFoldDB" id="A0A6J4J5J3"/>